<reference evidence="11 12" key="1">
    <citation type="journal article" date="2019" name="J Genomics">
        <title>The Draft Genome of a Hydrogen-producing Cyanobacterium, Arthrospira platensis NIES-46.</title>
        <authorList>
            <person name="Suzuki S."/>
            <person name="Yamaguchi H."/>
            <person name="Kawachi M."/>
        </authorList>
    </citation>
    <scope>NUCLEOTIDE SEQUENCE [LARGE SCALE GENOMIC DNA]</scope>
    <source>
        <strain evidence="11 12">NIES-46</strain>
    </source>
</reference>
<dbReference type="NCBIfam" id="TIGR01128">
    <property type="entry name" value="holA"/>
    <property type="match status" value="1"/>
</dbReference>
<evidence type="ECO:0000256" key="4">
    <source>
        <dbReference type="ARBA" id="ARBA00022695"/>
    </source>
</evidence>
<dbReference type="SUPFAM" id="SSF52540">
    <property type="entry name" value="P-loop containing nucleoside triphosphate hydrolases"/>
    <property type="match status" value="1"/>
</dbReference>
<evidence type="ECO:0000256" key="3">
    <source>
        <dbReference type="ARBA" id="ARBA00022679"/>
    </source>
</evidence>
<dbReference type="InterPro" id="IPR027417">
    <property type="entry name" value="P-loop_NTPase"/>
</dbReference>
<keyword evidence="5" id="KW-0235">DNA replication</keyword>
<dbReference type="EC" id="2.7.7.7" evidence="1"/>
<sequence>MPIYLYWGDDDFSLSKAVDTLRESVVDPNWSSFNFDKILPDTPDSVISGLNQAMTPPFGLGHRLVWLVNTPLTQHCSPEILQELDRTLPAIPETTTLLFSSPNKPDGRLKSTKLLQKYAQVKDFSAIPPWKTDQLEQRVREVAQQLGVKLKPESVEFLAEAVGNDTRQLYGEMEKLKLYADTIDRPLDIKTITPLIHSNTQNSLKLAIAIREGKTSQALGLIADLIAHNEPALKILATLVGQFRTWLWVKLMIETGTRDDQEIARLAEVGNPKRIYFLKKEVQPLSLQQLQQTLPKLLQLEISLKRGADEQSTLQTQIIELCRLFHR</sequence>
<keyword evidence="3" id="KW-0808">Transferase</keyword>
<accession>A0A5M3TB22</accession>
<evidence type="ECO:0000256" key="7">
    <source>
        <dbReference type="ARBA" id="ARBA00034754"/>
    </source>
</evidence>
<comment type="catalytic activity">
    <reaction evidence="8">
        <text>DNA(n) + a 2'-deoxyribonucleoside 5'-triphosphate = DNA(n+1) + diphosphate</text>
        <dbReference type="Rhea" id="RHEA:22508"/>
        <dbReference type="Rhea" id="RHEA-COMP:17339"/>
        <dbReference type="Rhea" id="RHEA-COMP:17340"/>
        <dbReference type="ChEBI" id="CHEBI:33019"/>
        <dbReference type="ChEBI" id="CHEBI:61560"/>
        <dbReference type="ChEBI" id="CHEBI:173112"/>
        <dbReference type="EC" id="2.7.7.7"/>
    </reaction>
</comment>
<dbReference type="PANTHER" id="PTHR34388">
    <property type="entry name" value="DNA POLYMERASE III SUBUNIT DELTA"/>
    <property type="match status" value="1"/>
</dbReference>
<dbReference type="Pfam" id="PF21694">
    <property type="entry name" value="DNA_pol3_delta_C"/>
    <property type="match status" value="1"/>
</dbReference>
<comment type="caution">
    <text evidence="11">The sequence shown here is derived from an EMBL/GenBank/DDBJ whole genome shotgun (WGS) entry which is preliminary data.</text>
</comment>
<comment type="similarity">
    <text evidence="7">Belongs to the DNA polymerase HolA subunit family.</text>
</comment>
<evidence type="ECO:0000256" key="6">
    <source>
        <dbReference type="ARBA" id="ARBA00022932"/>
    </source>
</evidence>
<proteinExistence type="inferred from homology"/>
<evidence type="ECO:0000259" key="10">
    <source>
        <dbReference type="Pfam" id="PF21694"/>
    </source>
</evidence>
<dbReference type="InterPro" id="IPR005790">
    <property type="entry name" value="DNA_polIII_delta"/>
</dbReference>
<dbReference type="Gene3D" id="3.40.50.300">
    <property type="entry name" value="P-loop containing nucleotide triphosphate hydrolases"/>
    <property type="match status" value="1"/>
</dbReference>
<dbReference type="EMBL" id="BIMW01000124">
    <property type="protein sequence ID" value="GCE95170.1"/>
    <property type="molecule type" value="Genomic_DNA"/>
</dbReference>
<dbReference type="Gene3D" id="1.10.8.60">
    <property type="match status" value="1"/>
</dbReference>
<evidence type="ECO:0000256" key="8">
    <source>
        <dbReference type="ARBA" id="ARBA00049244"/>
    </source>
</evidence>
<evidence type="ECO:0000313" key="11">
    <source>
        <dbReference type="EMBL" id="GCE95170.1"/>
    </source>
</evidence>
<keyword evidence="6" id="KW-0239">DNA-directed DNA polymerase</keyword>
<evidence type="ECO:0000256" key="1">
    <source>
        <dbReference type="ARBA" id="ARBA00012417"/>
    </source>
</evidence>
<evidence type="ECO:0000256" key="5">
    <source>
        <dbReference type="ARBA" id="ARBA00022705"/>
    </source>
</evidence>
<evidence type="ECO:0000256" key="2">
    <source>
        <dbReference type="ARBA" id="ARBA00017703"/>
    </source>
</evidence>
<evidence type="ECO:0000313" key="12">
    <source>
        <dbReference type="Proteomes" id="UP000326169"/>
    </source>
</evidence>
<dbReference type="InterPro" id="IPR008921">
    <property type="entry name" value="DNA_pol3_clamp-load_cplx_C"/>
</dbReference>
<evidence type="ECO:0000259" key="9">
    <source>
        <dbReference type="Pfam" id="PF06144"/>
    </source>
</evidence>
<feature type="domain" description="DNA polymerase III delta subunit-like C-terminal" evidence="10">
    <location>
        <begin position="201"/>
        <end position="314"/>
    </location>
</feature>
<keyword evidence="12" id="KW-1185">Reference proteome</keyword>
<dbReference type="Proteomes" id="UP000326169">
    <property type="component" value="Unassembled WGS sequence"/>
</dbReference>
<dbReference type="Pfam" id="PF06144">
    <property type="entry name" value="DNA_pol3_delta"/>
    <property type="match status" value="1"/>
</dbReference>
<dbReference type="GeneID" id="301684032"/>
<dbReference type="InterPro" id="IPR010372">
    <property type="entry name" value="DNA_pol3_delta_N"/>
</dbReference>
<dbReference type="InterPro" id="IPR048466">
    <property type="entry name" value="DNA_pol3_delta-like_C"/>
</dbReference>
<dbReference type="RefSeq" id="WP_014274871.1">
    <property type="nucleotide sequence ID" value="NZ_BIMW01000124.1"/>
</dbReference>
<protein>
    <recommendedName>
        <fullName evidence="2">DNA polymerase III subunit delta</fullName>
        <ecNumber evidence="1">2.7.7.7</ecNumber>
    </recommendedName>
</protein>
<feature type="domain" description="DNA polymerase III delta N-terminal" evidence="9">
    <location>
        <begin position="4"/>
        <end position="123"/>
    </location>
</feature>
<name>A0A5M3TB22_LIMPL</name>
<dbReference type="SUPFAM" id="SSF48019">
    <property type="entry name" value="post-AAA+ oligomerization domain-like"/>
    <property type="match status" value="1"/>
</dbReference>
<keyword evidence="4" id="KW-0548">Nucleotidyltransferase</keyword>
<gene>
    <name evidence="11" type="primary">holA</name>
    <name evidence="11" type="ORF">NIES46_32320</name>
</gene>
<dbReference type="PANTHER" id="PTHR34388:SF1">
    <property type="entry name" value="DNA POLYMERASE III SUBUNIT DELTA"/>
    <property type="match status" value="1"/>
</dbReference>
<organism evidence="11 12">
    <name type="scientific">Limnospira platensis NIES-46</name>
    <dbReference type="NCBI Taxonomy" id="1236695"/>
    <lineage>
        <taxon>Bacteria</taxon>
        <taxon>Bacillati</taxon>
        <taxon>Cyanobacteriota</taxon>
        <taxon>Cyanophyceae</taxon>
        <taxon>Oscillatoriophycideae</taxon>
        <taxon>Oscillatoriales</taxon>
        <taxon>Sirenicapillariaceae</taxon>
        <taxon>Limnospira</taxon>
    </lineage>
</organism>
<dbReference type="Gene3D" id="1.20.272.10">
    <property type="match status" value="1"/>
</dbReference>